<dbReference type="InterPro" id="IPR001254">
    <property type="entry name" value="Trypsin_dom"/>
</dbReference>
<gene>
    <name evidence="4" type="ORF">FUA48_01385</name>
</gene>
<dbReference type="InterPro" id="IPR009003">
    <property type="entry name" value="Peptidase_S1_PA"/>
</dbReference>
<keyword evidence="5" id="KW-1185">Reference proteome</keyword>
<reference evidence="4 5" key="1">
    <citation type="submission" date="2019-08" db="EMBL/GenBank/DDBJ databases">
        <title>Flavobacterium alkalisoli sp. nov., isolated from rhizosphere soil of Suaeda salsa.</title>
        <authorList>
            <person name="Sun J.-Q."/>
            <person name="Xu L."/>
        </authorList>
    </citation>
    <scope>NUCLEOTIDE SEQUENCE [LARGE SCALE GENOMIC DNA]</scope>
    <source>
        <strain evidence="4 5">XS-5</strain>
    </source>
</reference>
<dbReference type="PROSITE" id="PS50240">
    <property type="entry name" value="TRYPSIN_DOM"/>
    <property type="match status" value="1"/>
</dbReference>
<dbReference type="RefSeq" id="WP_147581771.1">
    <property type="nucleotide sequence ID" value="NZ_CP042831.1"/>
</dbReference>
<evidence type="ECO:0000256" key="2">
    <source>
        <dbReference type="SAM" id="SignalP"/>
    </source>
</evidence>
<feature type="domain" description="Peptidase S1" evidence="3">
    <location>
        <begin position="186"/>
        <end position="454"/>
    </location>
</feature>
<name>A0A5B9FNC7_9FLAO</name>
<dbReference type="SUPFAM" id="SSF50494">
    <property type="entry name" value="Trypsin-like serine proteases"/>
    <property type="match status" value="1"/>
</dbReference>
<dbReference type="PANTHER" id="PTHR36234:SF5">
    <property type="entry name" value="LYSYL ENDOPEPTIDASE"/>
    <property type="match status" value="1"/>
</dbReference>
<dbReference type="Proteomes" id="UP000321222">
    <property type="component" value="Chromosome"/>
</dbReference>
<feature type="chain" id="PRO_5023104845" evidence="2">
    <location>
        <begin position="19"/>
        <end position="554"/>
    </location>
</feature>
<evidence type="ECO:0000259" key="3">
    <source>
        <dbReference type="PROSITE" id="PS50240"/>
    </source>
</evidence>
<dbReference type="Pfam" id="PF18962">
    <property type="entry name" value="Por_Secre_tail"/>
    <property type="match status" value="1"/>
</dbReference>
<accession>A0A5B9FNC7</accession>
<dbReference type="GO" id="GO:0004252">
    <property type="term" value="F:serine-type endopeptidase activity"/>
    <property type="evidence" value="ECO:0007669"/>
    <property type="project" value="InterPro"/>
</dbReference>
<dbReference type="NCBIfam" id="TIGR04183">
    <property type="entry name" value="Por_Secre_tail"/>
    <property type="match status" value="1"/>
</dbReference>
<dbReference type="InterPro" id="IPR026444">
    <property type="entry name" value="Secre_tail"/>
</dbReference>
<evidence type="ECO:0000313" key="5">
    <source>
        <dbReference type="Proteomes" id="UP000321222"/>
    </source>
</evidence>
<evidence type="ECO:0000313" key="4">
    <source>
        <dbReference type="EMBL" id="QEE48275.1"/>
    </source>
</evidence>
<dbReference type="Gene3D" id="2.40.10.10">
    <property type="entry name" value="Trypsin-like serine proteases"/>
    <property type="match status" value="2"/>
</dbReference>
<dbReference type="KEGG" id="fak:FUA48_01385"/>
<dbReference type="GO" id="GO:0006508">
    <property type="term" value="P:proteolysis"/>
    <property type="evidence" value="ECO:0007669"/>
    <property type="project" value="InterPro"/>
</dbReference>
<dbReference type="AlphaFoldDB" id="A0A5B9FNC7"/>
<sequence>MKQIFTLLLISVFALGNAQLSNDATPKGWEFDNLDGVAPIVMPSFDLAKIEQEDLRNQGRMDIPYRFGYEFVVDYNMENSGHWQTLENGDRIWRIRFYSEGAKTMNFLFSDFYMPEGASLYLYCNDKKDVLGAYDSKQNNPERVLGTWLVNGEDIWVEYYEPAAHKNEGKLEFYKLIHGYRTADDILKGTNDLNDSGNCHYDVNCTMGNGIDDLKDINKKSVAKIIIGGGLCTGALVNNVNNDGTPYFLTANHCYENEFGTVNPNQWSFRFNWISTTTSCATTSNSVSNFDYHTVSGAQLKAHRAGSDFCLVQLTGPIDSTWDLVFAGWDRSTTTPTKSFGIHHPSGDIMKVSLDTGSPVSTTINAGGMGNIDTWEVLSWEKGVTEGGSSGSPLFDNNGRIRGQLLGGNSECANNGNSTNGNGFGDYYGRFNVSWNTGSSSSSRLRDWLDPNNTSSTTLDYYSPLLGVSDVVSPVNEIKVYPNPSRGLFTVSLTDEASALQYEVYNVLGQAVQSGKIDSANNTIDMTAKANGVYILRLTDAAANKTLTRKIVKE</sequence>
<keyword evidence="1 2" id="KW-0732">Signal</keyword>
<dbReference type="OrthoDB" id="1489153at2"/>
<protein>
    <submittedName>
        <fullName evidence="4">T9SS type A sorting domain-containing protein</fullName>
    </submittedName>
</protein>
<organism evidence="4 5">
    <name type="scientific">Flavobacterium alkalisoli</name>
    <dbReference type="NCBI Taxonomy" id="2602769"/>
    <lineage>
        <taxon>Bacteria</taxon>
        <taxon>Pseudomonadati</taxon>
        <taxon>Bacteroidota</taxon>
        <taxon>Flavobacteriia</taxon>
        <taxon>Flavobacteriales</taxon>
        <taxon>Flavobacteriaceae</taxon>
        <taxon>Flavobacterium</taxon>
    </lineage>
</organism>
<dbReference type="PANTHER" id="PTHR36234">
    <property type="entry name" value="LYSYL ENDOPEPTIDASE"/>
    <property type="match status" value="1"/>
</dbReference>
<evidence type="ECO:0000256" key="1">
    <source>
        <dbReference type="ARBA" id="ARBA00022729"/>
    </source>
</evidence>
<feature type="signal peptide" evidence="2">
    <location>
        <begin position="1"/>
        <end position="18"/>
    </location>
</feature>
<proteinExistence type="predicted"/>
<dbReference type="EMBL" id="CP042831">
    <property type="protein sequence ID" value="QEE48275.1"/>
    <property type="molecule type" value="Genomic_DNA"/>
</dbReference>
<dbReference type="InterPro" id="IPR043504">
    <property type="entry name" value="Peptidase_S1_PA_chymotrypsin"/>
</dbReference>